<feature type="domain" description="HTH LytTR-type" evidence="2">
    <location>
        <begin position="168"/>
        <end position="267"/>
    </location>
</feature>
<keyword evidence="1" id="KW-1133">Transmembrane helix</keyword>
<protein>
    <submittedName>
        <fullName evidence="3">LytTR family transcriptional regulator</fullName>
    </submittedName>
</protein>
<organism evidence="3 4">
    <name type="scientific">Kaistella gelatinilytica</name>
    <dbReference type="NCBI Taxonomy" id="2787636"/>
    <lineage>
        <taxon>Bacteria</taxon>
        <taxon>Pseudomonadati</taxon>
        <taxon>Bacteroidota</taxon>
        <taxon>Flavobacteriia</taxon>
        <taxon>Flavobacteriales</taxon>
        <taxon>Weeksellaceae</taxon>
        <taxon>Chryseobacterium group</taxon>
        <taxon>Kaistella</taxon>
    </lineage>
</organism>
<feature type="transmembrane region" description="Helical" evidence="1">
    <location>
        <begin position="118"/>
        <end position="140"/>
    </location>
</feature>
<dbReference type="Pfam" id="PF04397">
    <property type="entry name" value="LytTR"/>
    <property type="match status" value="1"/>
</dbReference>
<keyword evidence="1" id="KW-0472">Membrane</keyword>
<evidence type="ECO:0000256" key="1">
    <source>
        <dbReference type="SAM" id="Phobius"/>
    </source>
</evidence>
<evidence type="ECO:0000313" key="3">
    <source>
        <dbReference type="EMBL" id="MBF8455600.1"/>
    </source>
</evidence>
<evidence type="ECO:0000259" key="2">
    <source>
        <dbReference type="SMART" id="SM00850"/>
    </source>
</evidence>
<evidence type="ECO:0000313" key="4">
    <source>
        <dbReference type="Proteomes" id="UP000660070"/>
    </source>
</evidence>
<dbReference type="InterPro" id="IPR007492">
    <property type="entry name" value="LytTR_DNA-bd_dom"/>
</dbReference>
<keyword evidence="1" id="KW-0812">Transmembrane</keyword>
<dbReference type="SMART" id="SM00850">
    <property type="entry name" value="LytTR"/>
    <property type="match status" value="1"/>
</dbReference>
<dbReference type="Gene3D" id="2.40.50.1020">
    <property type="entry name" value="LytTr DNA-binding domain"/>
    <property type="match status" value="1"/>
</dbReference>
<comment type="caution">
    <text evidence="3">The sequence shown here is derived from an EMBL/GenBank/DDBJ whole genome shotgun (WGS) entry which is preliminary data.</text>
</comment>
<feature type="transmembrane region" description="Helical" evidence="1">
    <location>
        <begin position="80"/>
        <end position="103"/>
    </location>
</feature>
<accession>A0ABS0F7C5</accession>
<proteinExistence type="predicted"/>
<dbReference type="EMBL" id="JADPVI010000001">
    <property type="protein sequence ID" value="MBF8455600.1"/>
    <property type="molecule type" value="Genomic_DNA"/>
</dbReference>
<dbReference type="Proteomes" id="UP000660070">
    <property type="component" value="Unassembled WGS sequence"/>
</dbReference>
<name>A0ABS0F7C5_9FLAO</name>
<keyword evidence="4" id="KW-1185">Reference proteome</keyword>
<reference evidence="3 4" key="1">
    <citation type="submission" date="2020-11" db="EMBL/GenBank/DDBJ databases">
        <title>Kaistella gelatinilytica sp. nov., a flavobacterium isolated from Antarctic Soil.</title>
        <authorList>
            <person name="Li J."/>
        </authorList>
    </citation>
    <scope>NUCLEOTIDE SEQUENCE [LARGE SCALE GENOMIC DNA]</scope>
    <source>
        <strain evidence="3 4">G5-32</strain>
    </source>
</reference>
<gene>
    <name evidence="3" type="ORF">IV494_00260</name>
</gene>
<feature type="transmembrane region" description="Helical" evidence="1">
    <location>
        <begin position="51"/>
        <end position="68"/>
    </location>
</feature>
<dbReference type="RefSeq" id="WP_196078174.1">
    <property type="nucleotide sequence ID" value="NZ_JADPVI010000001.1"/>
</dbReference>
<sequence>MLFKRSIAYTSNWFHTLLLTSILAVLVVFILIFLQPFNTYAIEIPHKNIKVLGYGICIIIPLLFIHVFEQSWFKLNHQKWYLYQEIIVLFSGLLLISSVSYFYNTIVINHLEIEPKNILKWSIIFGLPFAPIFIPFWAYLRFAFSKIVIQPVSVENKIEIVINGNNQNEEVKFSERNFLMANAQSNYVDIYYLKNDVLQKEMIRSTLANIIKEIPSAEQVHRSYIVNPSQIEKISGNTRKGAIAIRHLKEEIPISPKYFLGVKEYLQNRP</sequence>